<dbReference type="AlphaFoldDB" id="A0A173WGM9"/>
<gene>
    <name evidence="2" type="ORF">ERS852381_00120</name>
</gene>
<dbReference type="Gene3D" id="3.40.50.10440">
    <property type="entry name" value="Dihydroxyacetone kinase, domain 1"/>
    <property type="match status" value="1"/>
</dbReference>
<dbReference type="NCBIfam" id="TIGR00762">
    <property type="entry name" value="DegV"/>
    <property type="match status" value="1"/>
</dbReference>
<proteinExistence type="predicted"/>
<dbReference type="Gene3D" id="2.20.28.50">
    <property type="entry name" value="degv family protein"/>
    <property type="match status" value="1"/>
</dbReference>
<dbReference type="SUPFAM" id="SSF82549">
    <property type="entry name" value="DAK1/DegV-like"/>
    <property type="match status" value="1"/>
</dbReference>
<dbReference type="InterPro" id="IPR003797">
    <property type="entry name" value="DegV"/>
</dbReference>
<accession>A0A173WGM9</accession>
<dbReference type="PANTHER" id="PTHR33434">
    <property type="entry name" value="DEGV DOMAIN-CONTAINING PROTEIN DR_1986-RELATED"/>
    <property type="match status" value="1"/>
</dbReference>
<dbReference type="Gene3D" id="3.30.1180.10">
    <property type="match status" value="1"/>
</dbReference>
<protein>
    <submittedName>
        <fullName evidence="2">DegV domain-containing protein SAV1425</fullName>
    </submittedName>
</protein>
<dbReference type="EMBL" id="CYYP01000001">
    <property type="protein sequence ID" value="CUN38534.1"/>
    <property type="molecule type" value="Genomic_DNA"/>
</dbReference>
<dbReference type="Pfam" id="PF02645">
    <property type="entry name" value="DegV"/>
    <property type="match status" value="1"/>
</dbReference>
<dbReference type="GO" id="GO:0008289">
    <property type="term" value="F:lipid binding"/>
    <property type="evidence" value="ECO:0007669"/>
    <property type="project" value="UniProtKB-KW"/>
</dbReference>
<name>A0A173WGM9_9ACTN</name>
<dbReference type="RefSeq" id="WP_055285171.1">
    <property type="nucleotide sequence ID" value="NZ_CYYP01000001.1"/>
</dbReference>
<sequence length="288" mass="31222">MSWALISDSSCNLRDWQPTAPHTTFAFAPLKIRVGEREFVDDLSLDVHELNCAVMAETNASSSACPSVGEWAELFKLADKTICMPISEGVSGSYNAAATARDMVLAEEPDRQIHLVNSRAAGGKMDLIFLLFDRYLASNPDVSFEDACAYFDSLEQNSKILFSLCNYENLAKAGRIPKAAGVIANKLNIRILGTASEAGKIELVGHTRGEKKILNKIIDTMEAEGFTGGEVIIDHVENEAGAQALTDRIVEHWPGSKTIIMPCNGLDSYYAEMHGLIIGYGMGVASGQ</sequence>
<dbReference type="InterPro" id="IPR050270">
    <property type="entry name" value="DegV_domain_contain"/>
</dbReference>
<organism evidence="2 3">
    <name type="scientific">Collinsella aerofaciens</name>
    <dbReference type="NCBI Taxonomy" id="74426"/>
    <lineage>
        <taxon>Bacteria</taxon>
        <taxon>Bacillati</taxon>
        <taxon>Actinomycetota</taxon>
        <taxon>Coriobacteriia</taxon>
        <taxon>Coriobacteriales</taxon>
        <taxon>Coriobacteriaceae</taxon>
        <taxon>Collinsella</taxon>
    </lineage>
</organism>
<evidence type="ECO:0000313" key="2">
    <source>
        <dbReference type="EMBL" id="CUN38534.1"/>
    </source>
</evidence>
<keyword evidence="1" id="KW-0446">Lipid-binding</keyword>
<dbReference type="Proteomes" id="UP000095468">
    <property type="component" value="Unassembled WGS sequence"/>
</dbReference>
<reference evidence="2 3" key="1">
    <citation type="submission" date="2015-09" db="EMBL/GenBank/DDBJ databases">
        <authorList>
            <consortium name="Pathogen Informatics"/>
        </authorList>
    </citation>
    <scope>NUCLEOTIDE SEQUENCE [LARGE SCALE GENOMIC DNA]</scope>
    <source>
        <strain evidence="2 3">2789STDY5608823</strain>
    </source>
</reference>
<dbReference type="InterPro" id="IPR043168">
    <property type="entry name" value="DegV_C"/>
</dbReference>
<evidence type="ECO:0000256" key="1">
    <source>
        <dbReference type="ARBA" id="ARBA00023121"/>
    </source>
</evidence>
<dbReference type="PROSITE" id="PS51482">
    <property type="entry name" value="DEGV"/>
    <property type="match status" value="1"/>
</dbReference>
<dbReference type="PANTHER" id="PTHR33434:SF2">
    <property type="entry name" value="FATTY ACID-BINDING PROTEIN TM_1468"/>
    <property type="match status" value="1"/>
</dbReference>
<evidence type="ECO:0000313" key="3">
    <source>
        <dbReference type="Proteomes" id="UP000095468"/>
    </source>
</evidence>